<feature type="domain" description="Cytochrome c" evidence="9">
    <location>
        <begin position="3"/>
        <end position="127"/>
    </location>
</feature>
<dbReference type="InterPro" id="IPR009056">
    <property type="entry name" value="Cyt_c-like_dom"/>
</dbReference>
<evidence type="ECO:0000256" key="7">
    <source>
        <dbReference type="PROSITE-ProRule" id="PRU00433"/>
    </source>
</evidence>
<dbReference type="PROSITE" id="PS51007">
    <property type="entry name" value="CYTC"/>
    <property type="match status" value="2"/>
</dbReference>
<dbReference type="EC" id="1.11.1.5" evidence="10"/>
<keyword evidence="5 10" id="KW-0560">Oxidoreductase</keyword>
<evidence type="ECO:0000256" key="6">
    <source>
        <dbReference type="ARBA" id="ARBA00023004"/>
    </source>
</evidence>
<evidence type="ECO:0000313" key="10">
    <source>
        <dbReference type="EMBL" id="MBB5222029.1"/>
    </source>
</evidence>
<feature type="region of interest" description="Disordered" evidence="8">
    <location>
        <begin position="78"/>
        <end position="98"/>
    </location>
</feature>
<dbReference type="InterPro" id="IPR036909">
    <property type="entry name" value="Cyt_c-like_dom_sf"/>
</dbReference>
<keyword evidence="4" id="KW-0732">Signal</keyword>
<dbReference type="GO" id="GO:0004130">
    <property type="term" value="F:cytochrome-c peroxidase activity"/>
    <property type="evidence" value="ECO:0007669"/>
    <property type="project" value="UniProtKB-EC"/>
</dbReference>
<dbReference type="Pfam" id="PF03150">
    <property type="entry name" value="CCP_MauG"/>
    <property type="match status" value="1"/>
</dbReference>
<organism evidence="10 11">
    <name type="scientific">Amaricoccus macauensis</name>
    <dbReference type="NCBI Taxonomy" id="57001"/>
    <lineage>
        <taxon>Bacteria</taxon>
        <taxon>Pseudomonadati</taxon>
        <taxon>Pseudomonadota</taxon>
        <taxon>Alphaproteobacteria</taxon>
        <taxon>Rhodobacterales</taxon>
        <taxon>Paracoccaceae</taxon>
        <taxon>Amaricoccus</taxon>
    </lineage>
</organism>
<evidence type="ECO:0000256" key="1">
    <source>
        <dbReference type="ARBA" id="ARBA00004196"/>
    </source>
</evidence>
<name>A0A840SGD4_9RHOB</name>
<gene>
    <name evidence="10" type="ORF">HNP73_001965</name>
</gene>
<dbReference type="PANTHER" id="PTHR30600">
    <property type="entry name" value="CYTOCHROME C PEROXIDASE-RELATED"/>
    <property type="match status" value="1"/>
</dbReference>
<dbReference type="InterPro" id="IPR004852">
    <property type="entry name" value="Di-haem_cyt_c_peroxidsae"/>
</dbReference>
<keyword evidence="3 7" id="KW-0479">Metal-binding</keyword>
<keyword evidence="2 7" id="KW-0349">Heme</keyword>
<protein>
    <submittedName>
        <fullName evidence="10">Cytochrome c peroxidase</fullName>
        <ecNumber evidence="10">1.11.1.5</ecNumber>
    </submittedName>
</protein>
<dbReference type="Proteomes" id="UP000549457">
    <property type="component" value="Unassembled WGS sequence"/>
</dbReference>
<dbReference type="RefSeq" id="WP_221288439.1">
    <property type="nucleotide sequence ID" value="NZ_JACHFM010000002.1"/>
</dbReference>
<evidence type="ECO:0000256" key="2">
    <source>
        <dbReference type="ARBA" id="ARBA00022617"/>
    </source>
</evidence>
<accession>A0A840SGD4</accession>
<evidence type="ECO:0000256" key="4">
    <source>
        <dbReference type="ARBA" id="ARBA00022729"/>
    </source>
</evidence>
<dbReference type="AlphaFoldDB" id="A0A840SGD4"/>
<evidence type="ECO:0000256" key="3">
    <source>
        <dbReference type="ARBA" id="ARBA00022723"/>
    </source>
</evidence>
<dbReference type="GO" id="GO:0030313">
    <property type="term" value="C:cell envelope"/>
    <property type="evidence" value="ECO:0007669"/>
    <property type="project" value="UniProtKB-SubCell"/>
</dbReference>
<dbReference type="Gene3D" id="1.10.760.10">
    <property type="entry name" value="Cytochrome c-like domain"/>
    <property type="match status" value="2"/>
</dbReference>
<proteinExistence type="predicted"/>
<evidence type="ECO:0000259" key="9">
    <source>
        <dbReference type="PROSITE" id="PS51007"/>
    </source>
</evidence>
<comment type="caution">
    <text evidence="10">The sequence shown here is derived from an EMBL/GenBank/DDBJ whole genome shotgun (WGS) entry which is preliminary data.</text>
</comment>
<dbReference type="PANTHER" id="PTHR30600:SF10">
    <property type="entry name" value="BLL6722 PROTEIN"/>
    <property type="match status" value="1"/>
</dbReference>
<comment type="subcellular location">
    <subcellularLocation>
        <location evidence="1">Cell envelope</location>
    </subcellularLocation>
</comment>
<evidence type="ECO:0000256" key="5">
    <source>
        <dbReference type="ARBA" id="ARBA00023002"/>
    </source>
</evidence>
<evidence type="ECO:0000313" key="11">
    <source>
        <dbReference type="Proteomes" id="UP000549457"/>
    </source>
</evidence>
<dbReference type="InterPro" id="IPR051395">
    <property type="entry name" value="Cytochrome_c_Peroxidase/MauG"/>
</dbReference>
<sequence>MALAAALGARLFVDPRLSPSGKVACATCHDPARAHGPPNGLAVQLAGGDLRHPGLRAVPSIRYLQAVPAFTEHFFESEEEADESVDNGASGGLTWDGRVDRGKEQARIPLLSDFEMANTSPAMVVSEALAAGYGPDIDAAGGGGAAADPDRAFATILDALAIYEQDWRTFYPYTSKYDAWLAGKATLSGAEERGLKLFEAEDKGNCASCHFSTPGLDGTPPQFTDYGMIALGLPMNPEIPANADPAWHDLGLCGPLRTDLSDVSAYCGLFRTPTLRNVATRRVFFHNGVLHDLREAVAFYATRDTDPGRWYPTLPDGTVVKFNDLPPRYMGNVNMDPPFGGRPGGQPALSDAEIDDVVAFLGTLTDGWSEPPPQR</sequence>
<evidence type="ECO:0000256" key="8">
    <source>
        <dbReference type="SAM" id="MobiDB-lite"/>
    </source>
</evidence>
<dbReference type="GO" id="GO:0009055">
    <property type="term" value="F:electron transfer activity"/>
    <property type="evidence" value="ECO:0007669"/>
    <property type="project" value="InterPro"/>
</dbReference>
<reference evidence="10 11" key="1">
    <citation type="submission" date="2020-08" db="EMBL/GenBank/DDBJ databases">
        <title>Genomic Encyclopedia of Type Strains, Phase IV (KMG-IV): sequencing the most valuable type-strain genomes for metagenomic binning, comparative biology and taxonomic classification.</title>
        <authorList>
            <person name="Goeker M."/>
        </authorList>
    </citation>
    <scope>NUCLEOTIDE SEQUENCE [LARGE SCALE GENOMIC DNA]</scope>
    <source>
        <strain evidence="10 11">DSM 101730</strain>
    </source>
</reference>
<feature type="domain" description="Cytochrome c" evidence="9">
    <location>
        <begin position="189"/>
        <end position="365"/>
    </location>
</feature>
<dbReference type="GO" id="GO:0020037">
    <property type="term" value="F:heme binding"/>
    <property type="evidence" value="ECO:0007669"/>
    <property type="project" value="InterPro"/>
</dbReference>
<keyword evidence="11" id="KW-1185">Reference proteome</keyword>
<keyword evidence="6 7" id="KW-0408">Iron</keyword>
<keyword evidence="10" id="KW-0575">Peroxidase</keyword>
<dbReference type="EMBL" id="JACHFM010000002">
    <property type="protein sequence ID" value="MBB5222029.1"/>
    <property type="molecule type" value="Genomic_DNA"/>
</dbReference>
<dbReference type="GO" id="GO:0046872">
    <property type="term" value="F:metal ion binding"/>
    <property type="evidence" value="ECO:0007669"/>
    <property type="project" value="UniProtKB-KW"/>
</dbReference>
<dbReference type="SUPFAM" id="SSF46626">
    <property type="entry name" value="Cytochrome c"/>
    <property type="match status" value="2"/>
</dbReference>